<dbReference type="RefSeq" id="WP_191732093.1">
    <property type="nucleotide sequence ID" value="NZ_JACSPR010000001.1"/>
</dbReference>
<dbReference type="Gene3D" id="3.30.420.140">
    <property type="entry name" value="YqgF/RNase H-like domain"/>
    <property type="match status" value="1"/>
</dbReference>
<dbReference type="GO" id="GO:0006139">
    <property type="term" value="P:nucleobase-containing compound metabolic process"/>
    <property type="evidence" value="ECO:0007669"/>
    <property type="project" value="InterPro"/>
</dbReference>
<dbReference type="FunFam" id="3.30.420.140:FF:000001">
    <property type="entry name" value="RNA-binding transcriptional accessory protein"/>
    <property type="match status" value="1"/>
</dbReference>
<dbReference type="AlphaFoldDB" id="A0A8I0HLS9"/>
<dbReference type="Pfam" id="PF17674">
    <property type="entry name" value="HHH_9"/>
    <property type="match status" value="1"/>
</dbReference>
<dbReference type="InterPro" id="IPR023319">
    <property type="entry name" value="Tex-like_HTH_dom_sf"/>
</dbReference>
<feature type="domain" description="S1 motif" evidence="2">
    <location>
        <begin position="644"/>
        <end position="713"/>
    </location>
</feature>
<dbReference type="SUPFAM" id="SSF158832">
    <property type="entry name" value="Tex N-terminal region-like"/>
    <property type="match status" value="1"/>
</dbReference>
<gene>
    <name evidence="3" type="ORF">H9627_00595</name>
</gene>
<dbReference type="InterPro" id="IPR037027">
    <property type="entry name" value="YqgF/RNaseH-like_dom_sf"/>
</dbReference>
<evidence type="ECO:0000313" key="4">
    <source>
        <dbReference type="Proteomes" id="UP000650224"/>
    </source>
</evidence>
<dbReference type="GO" id="GO:0006412">
    <property type="term" value="P:translation"/>
    <property type="evidence" value="ECO:0007669"/>
    <property type="project" value="TreeGrafter"/>
</dbReference>
<reference evidence="3 4" key="1">
    <citation type="submission" date="2020-08" db="EMBL/GenBank/DDBJ databases">
        <title>A Genomic Blueprint of the Chicken Gut Microbiome.</title>
        <authorList>
            <person name="Gilroy R."/>
            <person name="Ravi A."/>
            <person name="Getino M."/>
            <person name="Pursley I."/>
            <person name="Horton D.L."/>
            <person name="Alikhan N.-F."/>
            <person name="Baker D."/>
            <person name="Gharbi K."/>
            <person name="Hall N."/>
            <person name="Watson M."/>
            <person name="Adriaenssens E.M."/>
            <person name="Foster-Nyarko E."/>
            <person name="Jarju S."/>
            <person name="Secka A."/>
            <person name="Antonio M."/>
            <person name="Oren A."/>
            <person name="Chaudhuri R."/>
            <person name="La Ragione R.M."/>
            <person name="Hildebrand F."/>
            <person name="Pallen M.J."/>
        </authorList>
    </citation>
    <scope>NUCLEOTIDE SEQUENCE [LARGE SCALE GENOMIC DNA]</scope>
    <source>
        <strain evidence="3 4">Sa1YVA5</strain>
    </source>
</reference>
<organism evidence="3 4">
    <name type="scientific">Corynebacterium gallinarum</name>
    <dbReference type="NCBI Taxonomy" id="2762214"/>
    <lineage>
        <taxon>Bacteria</taxon>
        <taxon>Bacillati</taxon>
        <taxon>Actinomycetota</taxon>
        <taxon>Actinomycetes</taxon>
        <taxon>Mycobacteriales</taxon>
        <taxon>Corynebacteriaceae</taxon>
        <taxon>Corynebacterium</taxon>
    </lineage>
</organism>
<dbReference type="Pfam" id="PF22706">
    <property type="entry name" value="Tex_central_region"/>
    <property type="match status" value="1"/>
</dbReference>
<protein>
    <submittedName>
        <fullName evidence="3">RNA-binding transcriptional accessory protein</fullName>
    </submittedName>
</protein>
<dbReference type="SUPFAM" id="SSF50249">
    <property type="entry name" value="Nucleic acid-binding proteins"/>
    <property type="match status" value="1"/>
</dbReference>
<dbReference type="FunFam" id="2.40.50.140:FF:000051">
    <property type="entry name" value="RNA-binding transcriptional accessory protein"/>
    <property type="match status" value="1"/>
</dbReference>
<evidence type="ECO:0000313" key="3">
    <source>
        <dbReference type="EMBL" id="MBD8028836.1"/>
    </source>
</evidence>
<dbReference type="EMBL" id="JACSPR010000001">
    <property type="protein sequence ID" value="MBD8028836.1"/>
    <property type="molecule type" value="Genomic_DNA"/>
</dbReference>
<dbReference type="FunFam" id="1.10.150.310:FF:000001">
    <property type="entry name" value="RNA-binding transcriptional accessory protein"/>
    <property type="match status" value="1"/>
</dbReference>
<dbReference type="InterPro" id="IPR012340">
    <property type="entry name" value="NA-bd_OB-fold"/>
</dbReference>
<dbReference type="InterPro" id="IPR003029">
    <property type="entry name" value="S1_domain"/>
</dbReference>
<dbReference type="GO" id="GO:0003729">
    <property type="term" value="F:mRNA binding"/>
    <property type="evidence" value="ECO:0007669"/>
    <property type="project" value="TreeGrafter"/>
</dbReference>
<dbReference type="SMART" id="SM00316">
    <property type="entry name" value="S1"/>
    <property type="match status" value="1"/>
</dbReference>
<dbReference type="Gene3D" id="1.10.10.650">
    <property type="entry name" value="RuvA domain 2-like"/>
    <property type="match status" value="1"/>
</dbReference>
<keyword evidence="4" id="KW-1185">Reference proteome</keyword>
<dbReference type="InterPro" id="IPR041692">
    <property type="entry name" value="HHH_9"/>
</dbReference>
<dbReference type="InterPro" id="IPR006641">
    <property type="entry name" value="YqgF/RNaseH-like_dom"/>
</dbReference>
<dbReference type="Pfam" id="PF16921">
    <property type="entry name" value="Tex_YqgF"/>
    <property type="match status" value="1"/>
</dbReference>
<dbReference type="SUPFAM" id="SSF47781">
    <property type="entry name" value="RuvA domain 2-like"/>
    <property type="match status" value="2"/>
</dbReference>
<feature type="region of interest" description="Disordered" evidence="1">
    <location>
        <begin position="712"/>
        <end position="771"/>
    </location>
</feature>
<dbReference type="CDD" id="cd05685">
    <property type="entry name" value="S1_Tex"/>
    <property type="match status" value="1"/>
</dbReference>
<dbReference type="InterPro" id="IPR010994">
    <property type="entry name" value="RuvA_2-like"/>
</dbReference>
<evidence type="ECO:0000259" key="2">
    <source>
        <dbReference type="PROSITE" id="PS50126"/>
    </source>
</evidence>
<dbReference type="InterPro" id="IPR012337">
    <property type="entry name" value="RNaseH-like_sf"/>
</dbReference>
<comment type="caution">
    <text evidence="3">The sequence shown here is derived from an EMBL/GenBank/DDBJ whole genome shotgun (WGS) entry which is preliminary data.</text>
</comment>
<evidence type="ECO:0000256" key="1">
    <source>
        <dbReference type="SAM" id="MobiDB-lite"/>
    </source>
</evidence>
<accession>A0A8I0HLS9</accession>
<dbReference type="SMART" id="SM00732">
    <property type="entry name" value="YqgFc"/>
    <property type="match status" value="1"/>
</dbReference>
<dbReference type="PANTHER" id="PTHR10724:SF10">
    <property type="entry name" value="S1 RNA-BINDING DOMAIN-CONTAINING PROTEIN 1"/>
    <property type="match status" value="1"/>
</dbReference>
<dbReference type="Gene3D" id="1.10.3500.10">
    <property type="entry name" value="Tex N-terminal region-like"/>
    <property type="match status" value="1"/>
</dbReference>
<dbReference type="InterPro" id="IPR055179">
    <property type="entry name" value="Tex-like_central_region"/>
</dbReference>
<sequence length="771" mass="83313">MSVISISSTIARELGVREEQVVAAITLLDEGNTVPFISRYRKEVTGGLDDTQLRQLEDRLGYLRELEDRKKTILEAIKEQGQLTDDLRTLILGCETKARLEDLYLPFKKRRRTKADIAREAGLEELVDVLIDAPTTDATGEAARFITDGFEDTRKVLEGARAILIDRFALDADLVGEVREQMSRTGSLTASVVAGRETEGAKFKDYFEFNEPFDSLPSHRILALLRGENEGVLQLNLDAGDDTIYEGMIADRFSLDTRGSSWLAEAVRWGWRTKLYVSSGLDVRMRLKEKAEAGALDIFATNLRDVLLAAPAGQRATIGLDPGFRNGVKVAVVDSTGKALDTTIVYPHQPQNRWTDAVQELAGLCATHGVELMAVGNGTASRETEKLAGEVADLIKQAGGTRPTPVMVSESGASVYSASEIAAEEFPDMDVSLRGAVSIARRLQDPLAELVKIDPKAIGVGQYQHDVNQTALARTLDAVVEDTVNAVGVNLNTASAPLLTRVAGVSTTLATNIVAYRDEHGGFSSRRELNKVPRLGPKAFQQCAGFLRIDGGKDPLDASAVHPEAYPVVKRIVKATGMGIGDLIGNTAVLSSLRPADFADEQFGIPTVTDIIAELDKPGRDPRPEFKTATFKEGVEKISDLTPGMILEGTVTNVAAFGAFVDVGVHQDGLVHVSAMSDKFISDPHEVVRSGQVVKVKVMEVDVDRKRIGLSLRLNDEPGQPAKKPQRNNPRGGRNDGRTPARGGQGQRRQAPSAPAGGAMSDALRRAGLGR</sequence>
<dbReference type="GO" id="GO:0005737">
    <property type="term" value="C:cytoplasm"/>
    <property type="evidence" value="ECO:0007669"/>
    <property type="project" value="UniProtKB-ARBA"/>
</dbReference>
<dbReference type="InterPro" id="IPR018974">
    <property type="entry name" value="Tex-like_N"/>
</dbReference>
<dbReference type="Pfam" id="PF09371">
    <property type="entry name" value="Tex_N"/>
    <property type="match status" value="1"/>
</dbReference>
<dbReference type="GO" id="GO:0003735">
    <property type="term" value="F:structural constituent of ribosome"/>
    <property type="evidence" value="ECO:0007669"/>
    <property type="project" value="TreeGrafter"/>
</dbReference>
<dbReference type="Proteomes" id="UP000650224">
    <property type="component" value="Unassembled WGS sequence"/>
</dbReference>
<dbReference type="Pfam" id="PF12836">
    <property type="entry name" value="HHH_3"/>
    <property type="match status" value="1"/>
</dbReference>
<dbReference type="InterPro" id="IPR023323">
    <property type="entry name" value="Tex-like_dom_sf"/>
</dbReference>
<dbReference type="SUPFAM" id="SSF53098">
    <property type="entry name" value="Ribonuclease H-like"/>
    <property type="match status" value="1"/>
</dbReference>
<dbReference type="PROSITE" id="PS50126">
    <property type="entry name" value="S1"/>
    <property type="match status" value="1"/>
</dbReference>
<dbReference type="Pfam" id="PF00575">
    <property type="entry name" value="S1"/>
    <property type="match status" value="1"/>
</dbReference>
<dbReference type="FunFam" id="1.10.10.650:FF:000001">
    <property type="entry name" value="S1 RNA-binding domain 1"/>
    <property type="match status" value="1"/>
</dbReference>
<proteinExistence type="predicted"/>
<dbReference type="InterPro" id="IPR032639">
    <property type="entry name" value="Tex_YqgF"/>
</dbReference>
<dbReference type="InterPro" id="IPR050437">
    <property type="entry name" value="Ribos_protein_bS1-like"/>
</dbReference>
<name>A0A8I0HLS9_9CORY</name>
<dbReference type="Gene3D" id="1.10.150.310">
    <property type="entry name" value="Tex RuvX-like domain-like"/>
    <property type="match status" value="1"/>
</dbReference>
<dbReference type="Gene3D" id="2.40.50.140">
    <property type="entry name" value="Nucleic acid-binding proteins"/>
    <property type="match status" value="1"/>
</dbReference>
<dbReference type="InterPro" id="IPR044146">
    <property type="entry name" value="S1_Tex"/>
</dbReference>
<dbReference type="PANTHER" id="PTHR10724">
    <property type="entry name" value="30S RIBOSOMAL PROTEIN S1"/>
    <property type="match status" value="1"/>
</dbReference>